<dbReference type="EMBL" id="JANPWB010000003">
    <property type="protein sequence ID" value="KAJ1203818.1"/>
    <property type="molecule type" value="Genomic_DNA"/>
</dbReference>
<organism evidence="2 3">
    <name type="scientific">Pleurodeles waltl</name>
    <name type="common">Iberian ribbed newt</name>
    <dbReference type="NCBI Taxonomy" id="8319"/>
    <lineage>
        <taxon>Eukaryota</taxon>
        <taxon>Metazoa</taxon>
        <taxon>Chordata</taxon>
        <taxon>Craniata</taxon>
        <taxon>Vertebrata</taxon>
        <taxon>Euteleostomi</taxon>
        <taxon>Amphibia</taxon>
        <taxon>Batrachia</taxon>
        <taxon>Caudata</taxon>
        <taxon>Salamandroidea</taxon>
        <taxon>Salamandridae</taxon>
        <taxon>Pleurodelinae</taxon>
        <taxon>Pleurodeles</taxon>
    </lineage>
</organism>
<keyword evidence="3" id="KW-1185">Reference proteome</keyword>
<sequence>MAAIQDLHGSLEPKLDAVTVDVNLLCTDLKKVKENVTNVETDIARLQSTSKRLENQVLFLTTEHEKVMARPEDQEGRAWRNIIRVVGVPGGAEGLSVELFLYRGLLTP</sequence>
<evidence type="ECO:0000256" key="1">
    <source>
        <dbReference type="SAM" id="Coils"/>
    </source>
</evidence>
<protein>
    <submittedName>
        <fullName evidence="2">Uncharacterized protein</fullName>
    </submittedName>
</protein>
<gene>
    <name evidence="2" type="ORF">NDU88_007599</name>
</gene>
<keyword evidence="1" id="KW-0175">Coiled coil</keyword>
<reference evidence="2" key="1">
    <citation type="journal article" date="2022" name="bioRxiv">
        <title>Sequencing and chromosome-scale assembly of the giantPleurodeles waltlgenome.</title>
        <authorList>
            <person name="Brown T."/>
            <person name="Elewa A."/>
            <person name="Iarovenko S."/>
            <person name="Subramanian E."/>
            <person name="Araus A.J."/>
            <person name="Petzold A."/>
            <person name="Susuki M."/>
            <person name="Suzuki K.-i.T."/>
            <person name="Hayashi T."/>
            <person name="Toyoda A."/>
            <person name="Oliveira C."/>
            <person name="Osipova E."/>
            <person name="Leigh N.D."/>
            <person name="Simon A."/>
            <person name="Yun M.H."/>
        </authorList>
    </citation>
    <scope>NUCLEOTIDE SEQUENCE</scope>
    <source>
        <strain evidence="2">20211129_DDA</strain>
        <tissue evidence="2">Liver</tissue>
    </source>
</reference>
<dbReference type="AlphaFoldDB" id="A0AAV7VRA1"/>
<comment type="caution">
    <text evidence="2">The sequence shown here is derived from an EMBL/GenBank/DDBJ whole genome shotgun (WGS) entry which is preliminary data.</text>
</comment>
<proteinExistence type="predicted"/>
<feature type="coiled-coil region" evidence="1">
    <location>
        <begin position="29"/>
        <end position="63"/>
    </location>
</feature>
<evidence type="ECO:0000313" key="2">
    <source>
        <dbReference type="EMBL" id="KAJ1203818.1"/>
    </source>
</evidence>
<name>A0AAV7VRA1_PLEWA</name>
<dbReference type="Proteomes" id="UP001066276">
    <property type="component" value="Chromosome 2_1"/>
</dbReference>
<accession>A0AAV7VRA1</accession>
<evidence type="ECO:0000313" key="3">
    <source>
        <dbReference type="Proteomes" id="UP001066276"/>
    </source>
</evidence>